<dbReference type="PROSITE" id="PS50181">
    <property type="entry name" value="FBOX"/>
    <property type="match status" value="1"/>
</dbReference>
<accession>A0A6L2NWJ7</accession>
<dbReference type="InterPro" id="IPR001810">
    <property type="entry name" value="F-box_dom"/>
</dbReference>
<feature type="domain" description="F-box" evidence="1">
    <location>
        <begin position="7"/>
        <end position="46"/>
    </location>
</feature>
<dbReference type="InterPro" id="IPR050796">
    <property type="entry name" value="SCF_F-box_component"/>
</dbReference>
<dbReference type="InterPro" id="IPR036047">
    <property type="entry name" value="F-box-like_dom_sf"/>
</dbReference>
<evidence type="ECO:0000313" key="2">
    <source>
        <dbReference type="EMBL" id="GEU90563.1"/>
    </source>
</evidence>
<protein>
    <recommendedName>
        <fullName evidence="1">F-box domain-containing protein</fullName>
    </recommendedName>
</protein>
<sequence>MPDNIPPFHIQTEILQRLPVKSLVKFRSVSKLWKSVIDSSNFIKNHNQYQPHLLVRYKLESDSDLECDCISITDNDNDDNQKTTLPLLLSSFRRIQMYNSVNGFFCFQGYIDDSFQTYFSVFWNPVVGKSVSIQIPNGLWSNDHIGFAVCPDPMLVRINVSRGRWEVGVFTLSSRVWKRVYTPYEKIVRALTRVHVFIKGSIYWQAYDFSNEEFDDDVNVIVSFDLKSYKFGKLPLPDRLSLIRKWRVAEVKDSLGVLEYDGDGGYGVWMMEFVTKSFTKMFTVKVSGKLLSNGVLEFRKNHEECLLRHQEWQRIEQNNIKANLQHVIIACIVAAVPGSILGYDIGISGRLLLGNSLIDMYNKYGFLGYVNGVFVNMEEVDVISWSSWIAGCSKLGYKDTAFEQ</sequence>
<dbReference type="Pfam" id="PF00646">
    <property type="entry name" value="F-box"/>
    <property type="match status" value="1"/>
</dbReference>
<dbReference type="PANTHER" id="PTHR31672">
    <property type="entry name" value="BNACNNG10540D PROTEIN"/>
    <property type="match status" value="1"/>
</dbReference>
<dbReference type="NCBIfam" id="TIGR01640">
    <property type="entry name" value="F_box_assoc_1"/>
    <property type="match status" value="1"/>
</dbReference>
<dbReference type="SUPFAM" id="SSF81383">
    <property type="entry name" value="F-box domain"/>
    <property type="match status" value="1"/>
</dbReference>
<dbReference type="EMBL" id="BKCJ010010213">
    <property type="protein sequence ID" value="GEU90563.1"/>
    <property type="molecule type" value="Genomic_DNA"/>
</dbReference>
<dbReference type="AlphaFoldDB" id="A0A6L2NWJ7"/>
<reference evidence="2" key="1">
    <citation type="journal article" date="2019" name="Sci. Rep.">
        <title>Draft genome of Tanacetum cinerariifolium, the natural source of mosquito coil.</title>
        <authorList>
            <person name="Yamashiro T."/>
            <person name="Shiraishi A."/>
            <person name="Satake H."/>
            <person name="Nakayama K."/>
        </authorList>
    </citation>
    <scope>NUCLEOTIDE SEQUENCE</scope>
</reference>
<gene>
    <name evidence="2" type="ORF">Tci_062541</name>
</gene>
<dbReference type="Pfam" id="PF08268">
    <property type="entry name" value="FBA_3"/>
    <property type="match status" value="1"/>
</dbReference>
<proteinExistence type="predicted"/>
<comment type="caution">
    <text evidence="2">The sequence shown here is derived from an EMBL/GenBank/DDBJ whole genome shotgun (WGS) entry which is preliminary data.</text>
</comment>
<dbReference type="CDD" id="cd22157">
    <property type="entry name" value="F-box_AtFBW1-like"/>
    <property type="match status" value="1"/>
</dbReference>
<evidence type="ECO:0000259" key="1">
    <source>
        <dbReference type="PROSITE" id="PS50181"/>
    </source>
</evidence>
<organism evidence="2">
    <name type="scientific">Tanacetum cinerariifolium</name>
    <name type="common">Dalmatian daisy</name>
    <name type="synonym">Chrysanthemum cinerariifolium</name>
    <dbReference type="NCBI Taxonomy" id="118510"/>
    <lineage>
        <taxon>Eukaryota</taxon>
        <taxon>Viridiplantae</taxon>
        <taxon>Streptophyta</taxon>
        <taxon>Embryophyta</taxon>
        <taxon>Tracheophyta</taxon>
        <taxon>Spermatophyta</taxon>
        <taxon>Magnoliopsida</taxon>
        <taxon>eudicotyledons</taxon>
        <taxon>Gunneridae</taxon>
        <taxon>Pentapetalae</taxon>
        <taxon>asterids</taxon>
        <taxon>campanulids</taxon>
        <taxon>Asterales</taxon>
        <taxon>Asteraceae</taxon>
        <taxon>Asteroideae</taxon>
        <taxon>Anthemideae</taxon>
        <taxon>Anthemidinae</taxon>
        <taxon>Tanacetum</taxon>
    </lineage>
</organism>
<dbReference type="InterPro" id="IPR017451">
    <property type="entry name" value="F-box-assoc_interact_dom"/>
</dbReference>
<dbReference type="InterPro" id="IPR013187">
    <property type="entry name" value="F-box-assoc_dom_typ3"/>
</dbReference>
<dbReference type="SMART" id="SM00256">
    <property type="entry name" value="FBOX"/>
    <property type="match status" value="1"/>
</dbReference>
<name>A0A6L2NWJ7_TANCI</name>
<dbReference type="PANTHER" id="PTHR31672:SF10">
    <property type="entry name" value="F-BOX DOMAIN-CONTAINING PROTEIN"/>
    <property type="match status" value="1"/>
</dbReference>